<sequence length="39" mass="4460">MGYFGVWAIIFAESGLLMGFSYPEIACYLRQVLLLPKDF</sequence>
<dbReference type="AlphaFoldDB" id="A0A6J4I761"/>
<dbReference type="EMBL" id="CADCTM010000239">
    <property type="protein sequence ID" value="CAA9242918.1"/>
    <property type="molecule type" value="Genomic_DNA"/>
</dbReference>
<organism evidence="1">
    <name type="scientific">uncultured Coleofasciculus sp</name>
    <dbReference type="NCBI Taxonomy" id="1267456"/>
    <lineage>
        <taxon>Bacteria</taxon>
        <taxon>Bacillati</taxon>
        <taxon>Cyanobacteriota</taxon>
        <taxon>Cyanophyceae</taxon>
        <taxon>Coleofasciculales</taxon>
        <taxon>Coleofasciculaceae</taxon>
        <taxon>Coleofasciculus</taxon>
        <taxon>environmental samples</taxon>
    </lineage>
</organism>
<proteinExistence type="predicted"/>
<reference evidence="1" key="1">
    <citation type="submission" date="2020-02" db="EMBL/GenBank/DDBJ databases">
        <authorList>
            <person name="Meier V. D."/>
        </authorList>
    </citation>
    <scope>NUCLEOTIDE SEQUENCE</scope>
    <source>
        <strain evidence="1">AVDCRST_MAG92</strain>
    </source>
</reference>
<accession>A0A6J4I761</accession>
<evidence type="ECO:0000313" key="1">
    <source>
        <dbReference type="EMBL" id="CAA9242918.1"/>
    </source>
</evidence>
<protein>
    <submittedName>
        <fullName evidence="1">Putative membrane protein</fullName>
    </submittedName>
</protein>
<gene>
    <name evidence="1" type="ORF">AVDCRST_MAG92-1614</name>
</gene>
<name>A0A6J4I761_9CYAN</name>